<dbReference type="AlphaFoldDB" id="A0AAV0UB03"/>
<feature type="compositionally biased region" description="Polar residues" evidence="1">
    <location>
        <begin position="145"/>
        <end position="156"/>
    </location>
</feature>
<evidence type="ECO:0000256" key="1">
    <source>
        <dbReference type="SAM" id="MobiDB-lite"/>
    </source>
</evidence>
<organism evidence="3 4">
    <name type="scientific">Peronospora farinosa</name>
    <dbReference type="NCBI Taxonomy" id="134698"/>
    <lineage>
        <taxon>Eukaryota</taxon>
        <taxon>Sar</taxon>
        <taxon>Stramenopiles</taxon>
        <taxon>Oomycota</taxon>
        <taxon>Peronosporomycetes</taxon>
        <taxon>Peronosporales</taxon>
        <taxon>Peronosporaceae</taxon>
        <taxon>Peronospora</taxon>
    </lineage>
</organism>
<dbReference type="Proteomes" id="UP001159659">
    <property type="component" value="Unassembled WGS sequence"/>
</dbReference>
<feature type="region of interest" description="Disordered" evidence="1">
    <location>
        <begin position="121"/>
        <end position="159"/>
    </location>
</feature>
<evidence type="ECO:0008006" key="5">
    <source>
        <dbReference type="Google" id="ProtNLM"/>
    </source>
</evidence>
<feature type="chain" id="PRO_5043314590" description="Reverse transcriptase Ty1/copia-type domain-containing protein" evidence="2">
    <location>
        <begin position="20"/>
        <end position="323"/>
    </location>
</feature>
<evidence type="ECO:0000256" key="2">
    <source>
        <dbReference type="SAM" id="SignalP"/>
    </source>
</evidence>
<dbReference type="EMBL" id="CANTFK010000943">
    <property type="protein sequence ID" value="CAI5734017.1"/>
    <property type="molecule type" value="Genomic_DNA"/>
</dbReference>
<reference evidence="3" key="1">
    <citation type="submission" date="2022-12" db="EMBL/GenBank/DDBJ databases">
        <authorList>
            <person name="Webb A."/>
        </authorList>
    </citation>
    <scope>NUCLEOTIDE SEQUENCE</scope>
    <source>
        <strain evidence="3">Pf2</strain>
    </source>
</reference>
<evidence type="ECO:0000313" key="3">
    <source>
        <dbReference type="EMBL" id="CAI5734017.1"/>
    </source>
</evidence>
<comment type="caution">
    <text evidence="3">The sequence shown here is derived from an EMBL/GenBank/DDBJ whole genome shotgun (WGS) entry which is preliminary data.</text>
</comment>
<evidence type="ECO:0000313" key="4">
    <source>
        <dbReference type="Proteomes" id="UP001159659"/>
    </source>
</evidence>
<gene>
    <name evidence="3" type="ORF">PFR002_LOCUS7362</name>
</gene>
<name>A0AAV0UB03_9STRA</name>
<keyword evidence="2" id="KW-0732">Signal</keyword>
<protein>
    <recommendedName>
        <fullName evidence="5">Reverse transcriptase Ty1/copia-type domain-containing protein</fullName>
    </recommendedName>
</protein>
<proteinExistence type="predicted"/>
<sequence>MTQAMIFASVLPLTFWGDAAEYATYILNRSPTSANPKRATPIEVLTKQAPDLRKLFVFGSYCTVCCDLRKDAFAHRAQVGTIAGGSRETKVLCVYLRKDNFVVVTQHVKNIETLPTAQNAQLQRELESKDRATTSSGALEPMHATQPSKKSVTSQDEAAHSTDVVSPVFKFDPKNYREAIKITQCLNWKKAMEEELAALESNDVWTVVLRPSGSNVLRSKWVFKNETTADGEIERRKDRLVACGNEQVLGVDNFLTFAATWDVPAKHGDIPNAYVKASKKPHLEILLHILNGMDVPAVRMHELGVTSTKDLALELRLSLYGLK</sequence>
<accession>A0AAV0UB03</accession>
<feature type="signal peptide" evidence="2">
    <location>
        <begin position="1"/>
        <end position="19"/>
    </location>
</feature>